<accession>A0A8C4Q912</accession>
<reference evidence="7" key="2">
    <citation type="submission" date="2025-09" db="UniProtKB">
        <authorList>
            <consortium name="Ensembl"/>
        </authorList>
    </citation>
    <scope>IDENTIFICATION</scope>
</reference>
<evidence type="ECO:0000256" key="2">
    <source>
        <dbReference type="ARBA" id="ARBA00022741"/>
    </source>
</evidence>
<dbReference type="InterPro" id="IPR000719">
    <property type="entry name" value="Prot_kinase_dom"/>
</dbReference>
<dbReference type="PRINTS" id="PR00109">
    <property type="entry name" value="TYRKINASE"/>
</dbReference>
<dbReference type="PANTHER" id="PTHR44329:SF288">
    <property type="entry name" value="MITOGEN-ACTIVATED PROTEIN KINASE KINASE KINASE 20"/>
    <property type="match status" value="1"/>
</dbReference>
<keyword evidence="4" id="KW-0067">ATP-binding</keyword>
<dbReference type="GO" id="GO:0005524">
    <property type="term" value="F:ATP binding"/>
    <property type="evidence" value="ECO:0007669"/>
    <property type="project" value="UniProtKB-KW"/>
</dbReference>
<dbReference type="InterPro" id="IPR001245">
    <property type="entry name" value="Ser-Thr/Tyr_kinase_cat_dom"/>
</dbReference>
<evidence type="ECO:0000313" key="8">
    <source>
        <dbReference type="Proteomes" id="UP000694388"/>
    </source>
</evidence>
<sequence>MPRRRGGSAGERALSGETFVRIPFADLEFFEHCGGGSYGTVYRANWQPRNMEVAVKKLLLIENEAEILSVLSHKNIIKFYGAVSEPPNYCIVTEYAANGSLFEFLMKSESNDLTNKLIIAWAMDIAKGLNYLHEEAPFKVIHRDLKSRNVVISADNMLKICDFGASRFHMHTTRMSLVGTFPWMAPEVIQSLPISEACDSFSFGVVLWEILTREIPFKGLEGLQIAWLVVEKNERLTIPTECPRNFYDLMMQCWEGNPKKRPNCRQILHILDAMSHDRQLEHHCNSFLQNKNQWRGEIEATLERLKKLERELSNKEQILRDRERRLKTLEYNLRRDSGVSHPII</sequence>
<name>A0A8C4Q912_EPTBU</name>
<dbReference type="Proteomes" id="UP000694388">
    <property type="component" value="Unplaced"/>
</dbReference>
<dbReference type="FunFam" id="1.10.510.10:FF:000243">
    <property type="entry name" value="mitogen-activated protein kinase kinase kinase 20 isoform X2"/>
    <property type="match status" value="1"/>
</dbReference>
<evidence type="ECO:0000313" key="7">
    <source>
        <dbReference type="Ensembl" id="ENSEBUP00000011580.1"/>
    </source>
</evidence>
<dbReference type="GeneTree" id="ENSGT00940000163262"/>
<keyword evidence="1" id="KW-0808">Transferase</keyword>
<organism evidence="7 8">
    <name type="scientific">Eptatretus burgeri</name>
    <name type="common">Inshore hagfish</name>
    <dbReference type="NCBI Taxonomy" id="7764"/>
    <lineage>
        <taxon>Eukaryota</taxon>
        <taxon>Metazoa</taxon>
        <taxon>Chordata</taxon>
        <taxon>Craniata</taxon>
        <taxon>Vertebrata</taxon>
        <taxon>Cyclostomata</taxon>
        <taxon>Myxini</taxon>
        <taxon>Myxiniformes</taxon>
        <taxon>Myxinidae</taxon>
        <taxon>Eptatretinae</taxon>
        <taxon>Eptatretus</taxon>
    </lineage>
</organism>
<dbReference type="SUPFAM" id="SSF56112">
    <property type="entry name" value="Protein kinase-like (PK-like)"/>
    <property type="match status" value="1"/>
</dbReference>
<evidence type="ECO:0000256" key="3">
    <source>
        <dbReference type="ARBA" id="ARBA00022777"/>
    </source>
</evidence>
<dbReference type="PROSITE" id="PS00108">
    <property type="entry name" value="PROTEIN_KINASE_ST"/>
    <property type="match status" value="1"/>
</dbReference>
<evidence type="ECO:0000256" key="5">
    <source>
        <dbReference type="SAM" id="Coils"/>
    </source>
</evidence>
<keyword evidence="8" id="KW-1185">Reference proteome</keyword>
<keyword evidence="3" id="KW-0418">Kinase</keyword>
<dbReference type="InterPro" id="IPR051681">
    <property type="entry name" value="Ser/Thr_Kinases-Pseudokinases"/>
</dbReference>
<dbReference type="InterPro" id="IPR011009">
    <property type="entry name" value="Kinase-like_dom_sf"/>
</dbReference>
<proteinExistence type="predicted"/>
<dbReference type="PROSITE" id="PS50011">
    <property type="entry name" value="PROTEIN_KINASE_DOM"/>
    <property type="match status" value="1"/>
</dbReference>
<keyword evidence="5" id="KW-0175">Coiled coil</keyword>
<evidence type="ECO:0000259" key="6">
    <source>
        <dbReference type="PROSITE" id="PS50011"/>
    </source>
</evidence>
<dbReference type="SMART" id="SM00220">
    <property type="entry name" value="S_TKc"/>
    <property type="match status" value="1"/>
</dbReference>
<dbReference type="GO" id="GO:0005737">
    <property type="term" value="C:cytoplasm"/>
    <property type="evidence" value="ECO:0007669"/>
    <property type="project" value="TreeGrafter"/>
</dbReference>
<protein>
    <recommendedName>
        <fullName evidence="6">Protein kinase domain-containing protein</fullName>
    </recommendedName>
</protein>
<evidence type="ECO:0000256" key="1">
    <source>
        <dbReference type="ARBA" id="ARBA00022679"/>
    </source>
</evidence>
<dbReference type="Ensembl" id="ENSEBUT00000012152.1">
    <property type="protein sequence ID" value="ENSEBUP00000011580.1"/>
    <property type="gene ID" value="ENSEBUG00000007425.1"/>
</dbReference>
<dbReference type="Pfam" id="PF07714">
    <property type="entry name" value="PK_Tyr_Ser-Thr"/>
    <property type="match status" value="1"/>
</dbReference>
<feature type="coiled-coil region" evidence="5">
    <location>
        <begin position="291"/>
        <end position="325"/>
    </location>
</feature>
<dbReference type="PANTHER" id="PTHR44329">
    <property type="entry name" value="SERINE/THREONINE-PROTEIN KINASE TNNI3K-RELATED"/>
    <property type="match status" value="1"/>
</dbReference>
<keyword evidence="2" id="KW-0547">Nucleotide-binding</keyword>
<dbReference type="OMA" id="RRNARDC"/>
<dbReference type="Gene3D" id="1.10.510.10">
    <property type="entry name" value="Transferase(Phosphotransferase) domain 1"/>
    <property type="match status" value="1"/>
</dbReference>
<dbReference type="AlphaFoldDB" id="A0A8C4Q912"/>
<feature type="domain" description="Protein kinase" evidence="6">
    <location>
        <begin position="27"/>
        <end position="288"/>
    </location>
</feature>
<evidence type="ECO:0000256" key="4">
    <source>
        <dbReference type="ARBA" id="ARBA00022840"/>
    </source>
</evidence>
<dbReference type="FunFam" id="3.30.200.20:FF:000220">
    <property type="entry name" value="mitogen-activated protein kinase kinase kinase 20 isoform X1"/>
    <property type="match status" value="1"/>
</dbReference>
<reference evidence="7" key="1">
    <citation type="submission" date="2025-08" db="UniProtKB">
        <authorList>
            <consortium name="Ensembl"/>
        </authorList>
    </citation>
    <scope>IDENTIFICATION</scope>
</reference>
<dbReference type="InterPro" id="IPR008271">
    <property type="entry name" value="Ser/Thr_kinase_AS"/>
</dbReference>
<dbReference type="GO" id="GO:0004674">
    <property type="term" value="F:protein serine/threonine kinase activity"/>
    <property type="evidence" value="ECO:0007669"/>
    <property type="project" value="TreeGrafter"/>
</dbReference>
<dbReference type="Gene3D" id="3.30.200.20">
    <property type="entry name" value="Phosphorylase Kinase, domain 1"/>
    <property type="match status" value="1"/>
</dbReference>